<dbReference type="GeneID" id="9887775"/>
<feature type="compositionally biased region" description="Acidic residues" evidence="1">
    <location>
        <begin position="280"/>
        <end position="324"/>
    </location>
</feature>
<organism evidence="2 3">
    <name type="scientific">Cafeteria roenbergensis virus (strain BV-PW1)</name>
    <name type="common">CroV</name>
    <dbReference type="NCBI Taxonomy" id="693272"/>
    <lineage>
        <taxon>Viruses</taxon>
        <taxon>Varidnaviria</taxon>
        <taxon>Bamfordvirae</taxon>
        <taxon>Nucleocytoviricota</taxon>
        <taxon>Megaviricetes</taxon>
        <taxon>Imitervirales</taxon>
        <taxon>Mimiviridae</taxon>
        <taxon>Aliimimivirinae</taxon>
        <taxon>Rheavirus</taxon>
        <taxon>Rheavirus sinusmexicani</taxon>
    </lineage>
</organism>
<feature type="region of interest" description="Disordered" evidence="1">
    <location>
        <begin position="257"/>
        <end position="342"/>
    </location>
</feature>
<evidence type="ECO:0000256" key="1">
    <source>
        <dbReference type="SAM" id="MobiDB-lite"/>
    </source>
</evidence>
<dbReference type="EMBL" id="GU244497">
    <property type="protein sequence ID" value="ADO67406.1"/>
    <property type="molecule type" value="Genomic_DNA"/>
</dbReference>
<gene>
    <name evidence="2" type="ORF">crov372</name>
</gene>
<name>E3T5E3_CROVB</name>
<reference evidence="2 3" key="1">
    <citation type="journal article" date="2010" name="Proc. Natl. Acad. Sci. U.S.A.">
        <title>Giant virus with a remarkable complement of genes infects marine zooplankton.</title>
        <authorList>
            <person name="Fischer M.G."/>
            <person name="Allen M.J."/>
            <person name="Wilson W.H."/>
            <person name="Suttle C.A."/>
        </authorList>
    </citation>
    <scope>NUCLEOTIDE SEQUENCE [LARGE SCALE GENOMIC DNA]</scope>
    <source>
        <strain evidence="2 3">BV-PW1</strain>
    </source>
</reference>
<dbReference type="Proteomes" id="UP000029781">
    <property type="component" value="Segment"/>
</dbReference>
<keyword evidence="3" id="KW-1185">Reference proteome</keyword>
<dbReference type="KEGG" id="vg:9887775"/>
<sequence>MPMNTSKQSNTVKQLITSLDNFEPSRLTIKDFQEGKGVGPKMAFLRYNHPSLGEDTSLMLQTPWITLTSGGIPRYNEQYHKNDKDRAYLRLPLEEGTDFFNKITALDEQFSSDEFKKEKFGKLYKKYSMYPCVKITEQEEGDTRDPLPPSLKLRFSLVWNEEDKDACEINTQVFTSKMEDGKRTRTPVPVSSLKDMESLVRLGAKLRLIVRPVSAWMNPKKEYGIKWKIQKMEVEPSTAGNALMKEFYETDAFIDSDDEEDVELPPSATGKKTSTKTTKEDDEDEDDDDDDDDDDVGEKSEDSDEASDEESDEESDEDSEEDSPDIPVRKSKGKGKSKGLDL</sequence>
<evidence type="ECO:0000313" key="2">
    <source>
        <dbReference type="EMBL" id="ADO67406.1"/>
    </source>
</evidence>
<proteinExistence type="predicted"/>
<dbReference type="RefSeq" id="YP_003970005.1">
    <property type="nucleotide sequence ID" value="NC_014637.1"/>
</dbReference>
<organismHost>
    <name type="scientific">Cafeteria roenbergensis</name>
    <name type="common">Marine flagellate</name>
    <dbReference type="NCBI Taxonomy" id="33653"/>
</organismHost>
<evidence type="ECO:0000313" key="3">
    <source>
        <dbReference type="Proteomes" id="UP000029781"/>
    </source>
</evidence>
<accession>E3T5E3</accession>
<protein>
    <submittedName>
        <fullName evidence="2">Uncharacterized protein</fullName>
    </submittedName>
</protein>
<feature type="compositionally biased region" description="Basic residues" evidence="1">
    <location>
        <begin position="329"/>
        <end position="342"/>
    </location>
</feature>